<sequence length="216" mass="23726">MSTTSTQTASIGSLYKGRKGTVDIIDVPTLSFLVIDGQGDPGADEFAGAVQALYSASYGAHFLLKQQFGGSTHVMPLEALWWVDDPAQQHLLAQVALGGATMADTDRNLWRWRAMIMQPEPIDEGTVARSVERARNKHVPALDRIRFVTWSEGRCAQTLHVGPYATEGPAIALLHTEIAAAGCRPRGRHHEIYLGDPRRSAPDRLRTILRHPVELI</sequence>
<evidence type="ECO:0000313" key="2">
    <source>
        <dbReference type="EMBL" id="MBS2962661.1"/>
    </source>
</evidence>
<dbReference type="RefSeq" id="WP_211465575.1">
    <property type="nucleotide sequence ID" value="NZ_JAGSXH010000014.1"/>
</dbReference>
<dbReference type="Pfam" id="PF06445">
    <property type="entry name" value="GyrI-like"/>
    <property type="match status" value="1"/>
</dbReference>
<evidence type="ECO:0000313" key="3">
    <source>
        <dbReference type="Proteomes" id="UP000677913"/>
    </source>
</evidence>
<dbReference type="EMBL" id="JAGSXH010000014">
    <property type="protein sequence ID" value="MBS2962661.1"/>
    <property type="molecule type" value="Genomic_DNA"/>
</dbReference>
<gene>
    <name evidence="2" type="ORF">KGA66_06365</name>
</gene>
<comment type="caution">
    <text evidence="2">The sequence shown here is derived from an EMBL/GenBank/DDBJ whole genome shotgun (WGS) entry which is preliminary data.</text>
</comment>
<keyword evidence="3" id="KW-1185">Reference proteome</keyword>
<dbReference type="Gene3D" id="3.20.80.10">
    <property type="entry name" value="Regulatory factor, effector binding domain"/>
    <property type="match status" value="1"/>
</dbReference>
<dbReference type="SUPFAM" id="SSF55136">
    <property type="entry name" value="Probable bacterial effector-binding domain"/>
    <property type="match status" value="1"/>
</dbReference>
<accession>A0A8J8BC17</accession>
<dbReference type="AlphaFoldDB" id="A0A8J8BC17"/>
<proteinExistence type="predicted"/>
<organism evidence="2 3">
    <name type="scientific">Actinocrinis puniceicyclus</name>
    <dbReference type="NCBI Taxonomy" id="977794"/>
    <lineage>
        <taxon>Bacteria</taxon>
        <taxon>Bacillati</taxon>
        <taxon>Actinomycetota</taxon>
        <taxon>Actinomycetes</taxon>
        <taxon>Catenulisporales</taxon>
        <taxon>Actinospicaceae</taxon>
        <taxon>Actinocrinis</taxon>
    </lineage>
</organism>
<protein>
    <submittedName>
        <fullName evidence="2">GyrI-like domain-containing protein</fullName>
    </submittedName>
</protein>
<dbReference type="InterPro" id="IPR029442">
    <property type="entry name" value="GyrI-like"/>
</dbReference>
<feature type="domain" description="GyrI-like small molecule binding" evidence="1">
    <location>
        <begin position="22"/>
        <end position="209"/>
    </location>
</feature>
<evidence type="ECO:0000259" key="1">
    <source>
        <dbReference type="Pfam" id="PF06445"/>
    </source>
</evidence>
<dbReference type="Proteomes" id="UP000677913">
    <property type="component" value="Unassembled WGS sequence"/>
</dbReference>
<reference evidence="2" key="1">
    <citation type="submission" date="2021-04" db="EMBL/GenBank/DDBJ databases">
        <title>Genome based classification of Actinospica acidithermotolerans sp. nov., an actinobacterium isolated from an Indonesian hot spring.</title>
        <authorList>
            <person name="Kusuma A.B."/>
            <person name="Putra K.E."/>
            <person name="Nafisah S."/>
            <person name="Loh J."/>
            <person name="Nouioui I."/>
            <person name="Goodfellow M."/>
        </authorList>
    </citation>
    <scope>NUCLEOTIDE SEQUENCE</scope>
    <source>
        <strain evidence="2">DSM 45618</strain>
    </source>
</reference>
<dbReference type="InterPro" id="IPR011256">
    <property type="entry name" value="Reg_factor_effector_dom_sf"/>
</dbReference>
<name>A0A8J8BC17_9ACTN</name>